<evidence type="ECO:0000256" key="1">
    <source>
        <dbReference type="ARBA" id="ARBA00007789"/>
    </source>
</evidence>
<evidence type="ECO:0000313" key="3">
    <source>
        <dbReference type="EMBL" id="MBJ8325378.1"/>
    </source>
</evidence>
<dbReference type="Proteomes" id="UP000653045">
    <property type="component" value="Unassembled WGS sequence"/>
</dbReference>
<dbReference type="InterPro" id="IPR019949">
    <property type="entry name" value="CmoO-like"/>
</dbReference>
<comment type="caution">
    <text evidence="3">The sequence shown here is derived from an EMBL/GenBank/DDBJ whole genome shotgun (WGS) entry which is preliminary data.</text>
</comment>
<name>A0ABS0ZHP0_9STRE</name>
<accession>A0ABS0ZHP0</accession>
<proteinExistence type="predicted"/>
<dbReference type="Pfam" id="PF00296">
    <property type="entry name" value="Bac_luciferase"/>
    <property type="match status" value="1"/>
</dbReference>
<evidence type="ECO:0000313" key="4">
    <source>
        <dbReference type="Proteomes" id="UP000653045"/>
    </source>
</evidence>
<evidence type="ECO:0000259" key="2">
    <source>
        <dbReference type="Pfam" id="PF00296"/>
    </source>
</evidence>
<dbReference type="Gene3D" id="3.20.20.30">
    <property type="entry name" value="Luciferase-like domain"/>
    <property type="match status" value="1"/>
</dbReference>
<comment type="similarity">
    <text evidence="1">To bacterial alkanal monooxygenase alpha and beta chains.</text>
</comment>
<dbReference type="RefSeq" id="WP_199574934.1">
    <property type="nucleotide sequence ID" value="NZ_JAENBO010000001.1"/>
</dbReference>
<dbReference type="PANTHER" id="PTHR30137:SF6">
    <property type="entry name" value="LUCIFERASE-LIKE MONOOXYGENASE"/>
    <property type="match status" value="1"/>
</dbReference>
<dbReference type="EMBL" id="JAENBO010000001">
    <property type="protein sequence ID" value="MBJ8325378.1"/>
    <property type="molecule type" value="Genomic_DNA"/>
</dbReference>
<dbReference type="PANTHER" id="PTHR30137">
    <property type="entry name" value="LUCIFERASE-LIKE MONOOXYGENASE"/>
    <property type="match status" value="1"/>
</dbReference>
<protein>
    <submittedName>
        <fullName evidence="3">LLM class flavin-dependent oxidoreductase</fullName>
    </submittedName>
</protein>
<feature type="domain" description="Luciferase-like" evidence="2">
    <location>
        <begin position="1"/>
        <end position="296"/>
    </location>
</feature>
<reference evidence="3 4" key="1">
    <citation type="journal article" date="2021" name="Int. J. Syst. Evol. Microbiol.">
        <title>Streptococcus vicugnae sp. nov., isolated from faeces of alpacas (Vicugna pacos) and cattle (Bos taurus), Streptococcus zalophi sp. nov., and Streptococcus pacificus sp. nov., isolated from respiratory tract of California sea lions (Zalophus californianus).</title>
        <authorList>
            <person name="Volokhov D.V."/>
            <person name="Zagorodnyaya T.A."/>
            <person name="Shen Z."/>
            <person name="Blom J."/>
            <person name="Furtak V.A."/>
            <person name="Eisenberg T."/>
            <person name="Fan P."/>
            <person name="Jeong K.C."/>
            <person name="Gao Y."/>
            <person name="Zhang S."/>
            <person name="Amselle M."/>
        </authorList>
    </citation>
    <scope>NUCLEOTIDE SEQUENCE [LARGE SCALE GENOMIC DNA]</scope>
    <source>
        <strain evidence="3 4">CSL7591</strain>
    </source>
</reference>
<dbReference type="InterPro" id="IPR036661">
    <property type="entry name" value="Luciferase-like_sf"/>
</dbReference>
<dbReference type="InterPro" id="IPR011251">
    <property type="entry name" value="Luciferase-like_dom"/>
</dbReference>
<dbReference type="InterPro" id="IPR050766">
    <property type="entry name" value="Bact_Lucif_Oxidored"/>
</dbReference>
<organism evidence="3 4">
    <name type="scientific">Streptococcus pacificus</name>
    <dbReference type="NCBI Taxonomy" id="2740577"/>
    <lineage>
        <taxon>Bacteria</taxon>
        <taxon>Bacillati</taxon>
        <taxon>Bacillota</taxon>
        <taxon>Bacilli</taxon>
        <taxon>Lactobacillales</taxon>
        <taxon>Streptococcaceae</taxon>
        <taxon>Streptococcus</taxon>
    </lineage>
</organism>
<dbReference type="NCBIfam" id="TIGR03558">
    <property type="entry name" value="oxido_grp_1"/>
    <property type="match status" value="1"/>
</dbReference>
<keyword evidence="4" id="KW-1185">Reference proteome</keyword>
<dbReference type="CDD" id="cd00347">
    <property type="entry name" value="Flavin_utilizing_monoxygenases"/>
    <property type="match status" value="1"/>
</dbReference>
<sequence length="332" mass="37632">MKLGVLDYGLIDAGKTATEALEETVLLAKKAEELGFSRFWVAEHHNVFAFSTSAPELLMMHLADQTKTIRIGSGGIMPLHYSAFKIAEQIRTLETYHPNRIDLGLGNSLGTRLVKKALKSVHQKEEYYDVLKELRNYLSLSEENPLNITVQPTITSEPQLFSLSSSEETAKVVGELGLGYSFGIFPYMQKNLLEEAQKVPEVYRKNFKPSSFLNKPYVTFAVFIVIAKTKEEANAMARSLDIWMLGKDDFNEFSHYPTIEEAKNYPLSDKEKEIIKDNRQRMIIGTPQEVEKQLNALLRISQADEILAIPLVPGFEQRRQSLELLSQLTLSK</sequence>
<dbReference type="SUPFAM" id="SSF51679">
    <property type="entry name" value="Bacterial luciferase-like"/>
    <property type="match status" value="1"/>
</dbReference>
<gene>
    <name evidence="3" type="ORF">JHK62_01615</name>
</gene>